<evidence type="ECO:0000259" key="2">
    <source>
        <dbReference type="Pfam" id="PF21882"/>
    </source>
</evidence>
<feature type="domain" description="Putative tail fiber protein gp53-like C-terminal" evidence="2">
    <location>
        <begin position="551"/>
        <end position="627"/>
    </location>
</feature>
<evidence type="ECO:0000259" key="1">
    <source>
        <dbReference type="Pfam" id="PF12571"/>
    </source>
</evidence>
<dbReference type="Pfam" id="PF12571">
    <property type="entry name" value="Phage_tail_fib"/>
    <property type="match status" value="1"/>
</dbReference>
<accession>A0A403MSR3</accession>
<gene>
    <name evidence="3" type="ORF">EAK82_04045</name>
</gene>
<organism evidence="3">
    <name type="scientific">Salmonella enterica</name>
    <name type="common">Salmonella choleraesuis</name>
    <dbReference type="NCBI Taxonomy" id="28901"/>
    <lineage>
        <taxon>Bacteria</taxon>
        <taxon>Pseudomonadati</taxon>
        <taxon>Pseudomonadota</taxon>
        <taxon>Gammaproteobacteria</taxon>
        <taxon>Enterobacterales</taxon>
        <taxon>Enterobacteriaceae</taxon>
        <taxon>Salmonella</taxon>
    </lineage>
</organism>
<proteinExistence type="predicted"/>
<dbReference type="AlphaFoldDB" id="A0A403MSR3"/>
<evidence type="ECO:0008006" key="4">
    <source>
        <dbReference type="Google" id="ProtNLM"/>
    </source>
</evidence>
<evidence type="ECO:0000313" key="3">
    <source>
        <dbReference type="EMBL" id="MLV99469.1"/>
    </source>
</evidence>
<dbReference type="EMBL" id="RVIJ01000002">
    <property type="protein sequence ID" value="MLV99469.1"/>
    <property type="molecule type" value="Genomic_DNA"/>
</dbReference>
<protein>
    <recommendedName>
        <fullName evidence="4">Phage tail protein</fullName>
    </recommendedName>
</protein>
<name>A0A403MSR3_SALER</name>
<feature type="domain" description="Phage tail fibre protein N-terminal" evidence="1">
    <location>
        <begin position="16"/>
        <end position="170"/>
    </location>
</feature>
<dbReference type="Proteomes" id="UP000885392">
    <property type="component" value="Unassembled WGS sequence"/>
</dbReference>
<reference evidence="3" key="1">
    <citation type="submission" date="2018-10" db="EMBL/GenBank/DDBJ databases">
        <authorList>
            <consortium name="PulseNet: The National Subtyping Network for Foodborne Disease Surveillance"/>
            <person name="Tarr C.L."/>
            <person name="Trees E."/>
            <person name="Katz L.S."/>
            <person name="Carleton-Romer H.A."/>
            <person name="Stroika S."/>
            <person name="Kucerova Z."/>
            <person name="Roache K.F."/>
            <person name="Sabol A.L."/>
            <person name="Besser J."/>
            <person name="Gerner-Smidt P."/>
        </authorList>
    </citation>
    <scope>NUCLEOTIDE SEQUENCE [LARGE SCALE GENOMIC DNA]</scope>
    <source>
        <strain evidence="3">PNUSAS038541</strain>
    </source>
</reference>
<dbReference type="Gene3D" id="6.20.70.20">
    <property type="match status" value="1"/>
</dbReference>
<comment type="caution">
    <text evidence="3">The sequence shown here is derived from an EMBL/GenBank/DDBJ whole genome shotgun (WGS) entry which is preliminary data.</text>
</comment>
<dbReference type="InterPro" id="IPR054075">
    <property type="entry name" value="Gp53-like_C"/>
</dbReference>
<dbReference type="Pfam" id="PF21882">
    <property type="entry name" value="Gp53-like_C"/>
    <property type="match status" value="1"/>
</dbReference>
<dbReference type="Gene3D" id="2.60.40.3940">
    <property type="match status" value="1"/>
</dbReference>
<dbReference type="InterPro" id="IPR022225">
    <property type="entry name" value="Phage_tail_fibre_N"/>
</dbReference>
<sequence>MAGITVFIRRLTMPQTTTTLAFERYKAQEAAGGRRVVLDEFVFASIPGLDVAQLPSSSEGLPDEQYIVHRQSVDHGGMVNDSTVVYTVTLPSTAGNFTFNWMALINHESGTPAVITYLYPQQKIKNADGVQGNVLTYSELMRYRGASALTGITTPASTWQIDFTARLHGMDEDTRKVALDIYGQALFFGDAFKVTATNTPGRAELAPGAAYLRGLRTELDGVATLTFETGKEQTICLDSALMGSLTGENRTTFTLISHETADYTDSLGFRHYVEPIARIAADGTITDLRNTGRSISEQLNGDFLTRAGNLSEIADNGDKAKDDARKHLGLGNSAVRDVGTAEGTIAAGDDSRIIAAKKAIDDTQTGLPEQPVMWISSADELSYLPAGARRFAHNKPGVTVLPVDNYCYIEVTAKRDTANGGCIRVVDYSNPGSVWNGTRNAVPDEAAFTWVRQYTETYKPPQMAMPDALLRDNNLSDLTNPSLAIDRLGLRDTVNRAAHVYASDGDLNGSIWGGYLSTYLNRFASSSWVNQYFAGKSTASRATNGWFKDASTGLIIQWGTAPGGTGTSTVSLPVPFPSAGLWALGWVAGALNYGNDDWSNSAGLINNSQISVTVDHGWSTAWLAIGY</sequence>